<keyword evidence="3 4" id="KW-0539">Nucleus</keyword>
<gene>
    <name evidence="6" type="ORF">GH714_012651</name>
</gene>
<comment type="subcellular location">
    <subcellularLocation>
        <location evidence="1 4">Nucleus</location>
    </subcellularLocation>
</comment>
<dbReference type="AlphaFoldDB" id="A0A6A6MNZ3"/>
<dbReference type="GO" id="GO:0007165">
    <property type="term" value="P:signal transduction"/>
    <property type="evidence" value="ECO:0007669"/>
    <property type="project" value="InterPro"/>
</dbReference>
<evidence type="ECO:0000256" key="3">
    <source>
        <dbReference type="ARBA" id="ARBA00023242"/>
    </source>
</evidence>
<dbReference type="InterPro" id="IPR031307">
    <property type="entry name" value="Ninja_fam"/>
</dbReference>
<comment type="caution">
    <text evidence="6">The sequence shown here is derived from an EMBL/GenBank/DDBJ whole genome shotgun (WGS) entry which is preliminary data.</text>
</comment>
<evidence type="ECO:0000256" key="2">
    <source>
        <dbReference type="ARBA" id="ARBA00006081"/>
    </source>
</evidence>
<evidence type="ECO:0000313" key="6">
    <source>
        <dbReference type="EMBL" id="KAF2313669.1"/>
    </source>
</evidence>
<comment type="similarity">
    <text evidence="2 4">Belongs to the Ninja family.</text>
</comment>
<dbReference type="GO" id="GO:0009737">
    <property type="term" value="P:response to abscisic acid"/>
    <property type="evidence" value="ECO:0007669"/>
    <property type="project" value="TreeGrafter"/>
</dbReference>
<evidence type="ECO:0000313" key="7">
    <source>
        <dbReference type="Proteomes" id="UP000467840"/>
    </source>
</evidence>
<evidence type="ECO:0000256" key="4">
    <source>
        <dbReference type="RuleBase" id="RU369029"/>
    </source>
</evidence>
<evidence type="ECO:0000256" key="1">
    <source>
        <dbReference type="ARBA" id="ARBA00004123"/>
    </source>
</evidence>
<dbReference type="InterPro" id="IPR032310">
    <property type="entry name" value="NLS_NINJA_AFP-like"/>
</dbReference>
<comment type="function">
    <text evidence="4">Acts as a negative regulator of abscisic acid (ABA) response.</text>
</comment>
<reference evidence="6 7" key="1">
    <citation type="journal article" date="2020" name="Mol. Plant">
        <title>The Chromosome-Based Rubber Tree Genome Provides New Insights into Spurge Genome Evolution and Rubber Biosynthesis.</title>
        <authorList>
            <person name="Liu J."/>
            <person name="Shi C."/>
            <person name="Shi C.C."/>
            <person name="Li W."/>
            <person name="Zhang Q.J."/>
            <person name="Zhang Y."/>
            <person name="Li K."/>
            <person name="Lu H.F."/>
            <person name="Shi C."/>
            <person name="Zhu S.T."/>
            <person name="Xiao Z.Y."/>
            <person name="Nan H."/>
            <person name="Yue Y."/>
            <person name="Zhu X.G."/>
            <person name="Wu Y."/>
            <person name="Hong X.N."/>
            <person name="Fan G.Y."/>
            <person name="Tong Y."/>
            <person name="Zhang D."/>
            <person name="Mao C.L."/>
            <person name="Liu Y.L."/>
            <person name="Hao S.J."/>
            <person name="Liu W.Q."/>
            <person name="Lv M.Q."/>
            <person name="Zhang H.B."/>
            <person name="Liu Y."/>
            <person name="Hu-Tang G.R."/>
            <person name="Wang J.P."/>
            <person name="Wang J.H."/>
            <person name="Sun Y.H."/>
            <person name="Ni S.B."/>
            <person name="Chen W.B."/>
            <person name="Zhang X.C."/>
            <person name="Jiao Y.N."/>
            <person name="Eichler E.E."/>
            <person name="Li G.H."/>
            <person name="Liu X."/>
            <person name="Gao L.Z."/>
        </authorList>
    </citation>
    <scope>NUCLEOTIDE SEQUENCE [LARGE SCALE GENOMIC DNA]</scope>
    <source>
        <strain evidence="7">cv. GT1</strain>
        <tissue evidence="6">Leaf</tissue>
    </source>
</reference>
<name>A0A6A6MNZ3_HEVBR</name>
<dbReference type="GO" id="GO:0045892">
    <property type="term" value="P:negative regulation of DNA-templated transcription"/>
    <property type="evidence" value="ECO:0007669"/>
    <property type="project" value="TreeGrafter"/>
</dbReference>
<dbReference type="GO" id="GO:0005634">
    <property type="term" value="C:nucleus"/>
    <property type="evidence" value="ECO:0007669"/>
    <property type="project" value="UniProtKB-SubCell"/>
</dbReference>
<dbReference type="Pfam" id="PF16136">
    <property type="entry name" value="NLS_NINJA_AFP"/>
    <property type="match status" value="1"/>
</dbReference>
<dbReference type="PANTHER" id="PTHR31413">
    <property type="entry name" value="AFP HOMOLOG 2"/>
    <property type="match status" value="1"/>
</dbReference>
<dbReference type="Proteomes" id="UP000467840">
    <property type="component" value="Chromosome 15"/>
</dbReference>
<keyword evidence="7" id="KW-1185">Reference proteome</keyword>
<dbReference type="EMBL" id="JAAGAX010000005">
    <property type="protein sequence ID" value="KAF2313669.1"/>
    <property type="molecule type" value="Genomic_DNA"/>
</dbReference>
<dbReference type="PANTHER" id="PTHR31413:SF31">
    <property type="entry name" value="NINJA-FAMILY PROTEIN AFP3"/>
    <property type="match status" value="1"/>
</dbReference>
<protein>
    <recommendedName>
        <fullName evidence="4">Ninja-family protein</fullName>
    </recommendedName>
    <alternativeName>
        <fullName evidence="4">ABI-binding protein</fullName>
    </alternativeName>
</protein>
<feature type="region of interest" description="Disordered" evidence="5">
    <location>
        <begin position="153"/>
        <end position="180"/>
    </location>
</feature>
<proteinExistence type="inferred from homology"/>
<accession>A0A6A6MNZ3</accession>
<organism evidence="6 7">
    <name type="scientific">Hevea brasiliensis</name>
    <name type="common">Para rubber tree</name>
    <name type="synonym">Siphonia brasiliensis</name>
    <dbReference type="NCBI Taxonomy" id="3981"/>
    <lineage>
        <taxon>Eukaryota</taxon>
        <taxon>Viridiplantae</taxon>
        <taxon>Streptophyta</taxon>
        <taxon>Embryophyta</taxon>
        <taxon>Tracheophyta</taxon>
        <taxon>Spermatophyta</taxon>
        <taxon>Magnoliopsida</taxon>
        <taxon>eudicotyledons</taxon>
        <taxon>Gunneridae</taxon>
        <taxon>Pentapetalae</taxon>
        <taxon>rosids</taxon>
        <taxon>fabids</taxon>
        <taxon>Malpighiales</taxon>
        <taxon>Euphorbiaceae</taxon>
        <taxon>Crotonoideae</taxon>
        <taxon>Micrandreae</taxon>
        <taxon>Hevea</taxon>
    </lineage>
</organism>
<sequence>MAQAEEPHQQQQHERMSMSNNFHKDLLQSFMSANLFNHKVSEETQVEDVELSLGLSLNETDEEWRKRKEMQMLRRMEAKRKRSEKQRILKAQKDRNTGFGKESCEEDDRENHTISKNHCHRQKQFVKNINGLFGAGAEGLLPRALVIAPSSQGSIGSLGSGSSGSESESQPVQGIKKCSEARSPVSVQSLSECEQKLVRDSGIRALGPSIWRTVRVRLIGKEGSSGSGNSNSNQNYQMNHQNWGWGHSTKLEFPKFDGDGLEGWLMRAGYFFDVANIVAIERVKVVALHMEGKALQWHQGYVKIKGQSAYADWNLYVMGITARFGCKAYDNPLADLRNLKQV</sequence>
<evidence type="ECO:0000256" key="5">
    <source>
        <dbReference type="SAM" id="MobiDB-lite"/>
    </source>
</evidence>